<organism evidence="14 15">
    <name type="scientific">Ferrimicrobium acidiphilum</name>
    <dbReference type="NCBI Taxonomy" id="121039"/>
    <lineage>
        <taxon>Bacteria</taxon>
        <taxon>Bacillati</taxon>
        <taxon>Actinomycetota</taxon>
        <taxon>Acidimicrobiia</taxon>
        <taxon>Acidimicrobiales</taxon>
        <taxon>Acidimicrobiaceae</taxon>
        <taxon>Ferrimicrobium</taxon>
    </lineage>
</organism>
<dbReference type="PANTHER" id="PTHR42716">
    <property type="entry name" value="L-ASPARTATE OXIDASE"/>
    <property type="match status" value="1"/>
</dbReference>
<evidence type="ECO:0000256" key="3">
    <source>
        <dbReference type="ARBA" id="ARBA00008562"/>
    </source>
</evidence>
<keyword evidence="8" id="KW-0274">FAD</keyword>
<keyword evidence="7" id="KW-0662">Pyridine nucleotide biosynthesis</keyword>
<proteinExistence type="inferred from homology"/>
<comment type="catalytic activity">
    <reaction evidence="12">
        <text>L-aspartate + O2 = iminosuccinate + H2O2</text>
        <dbReference type="Rhea" id="RHEA:25876"/>
        <dbReference type="ChEBI" id="CHEBI:15379"/>
        <dbReference type="ChEBI" id="CHEBI:16240"/>
        <dbReference type="ChEBI" id="CHEBI:29991"/>
        <dbReference type="ChEBI" id="CHEBI:77875"/>
        <dbReference type="EC" id="1.4.3.16"/>
    </reaction>
    <physiologicalReaction direction="left-to-right" evidence="12">
        <dbReference type="Rhea" id="RHEA:25877"/>
    </physiologicalReaction>
</comment>
<comment type="caution">
    <text evidence="14">The sequence shown here is derived from an EMBL/GenBank/DDBJ whole genome shotgun (WGS) entry which is preliminary data.</text>
</comment>
<evidence type="ECO:0000256" key="7">
    <source>
        <dbReference type="ARBA" id="ARBA00022642"/>
    </source>
</evidence>
<protein>
    <recommendedName>
        <fullName evidence="5">L-aspartate oxidase</fullName>
        <ecNumber evidence="4">1.4.3.16</ecNumber>
    </recommendedName>
    <alternativeName>
        <fullName evidence="11">Quinolinate synthase B</fullName>
    </alternativeName>
</protein>
<dbReference type="Gene3D" id="1.20.58.100">
    <property type="entry name" value="Fumarate reductase/succinate dehydrogenase flavoprotein-like, C-terminal domain"/>
    <property type="match status" value="1"/>
</dbReference>
<evidence type="ECO:0000313" key="14">
    <source>
        <dbReference type="EMBL" id="MEX6429834.1"/>
    </source>
</evidence>
<gene>
    <name evidence="14" type="ORF">AB6A68_08290</name>
</gene>
<dbReference type="Proteomes" id="UP001560267">
    <property type="component" value="Unassembled WGS sequence"/>
</dbReference>
<dbReference type="PRINTS" id="PR00368">
    <property type="entry name" value="FADPNR"/>
</dbReference>
<dbReference type="PANTHER" id="PTHR42716:SF2">
    <property type="entry name" value="L-ASPARTATE OXIDASE, CHLOROPLASTIC"/>
    <property type="match status" value="1"/>
</dbReference>
<dbReference type="RefSeq" id="WP_369084550.1">
    <property type="nucleotide sequence ID" value="NZ_JBFSHR010000026.1"/>
</dbReference>
<name>A0ABV3Y3Q3_9ACTN</name>
<dbReference type="InterPro" id="IPR037099">
    <property type="entry name" value="Fum_R/Succ_DH_flav-like_C_sf"/>
</dbReference>
<dbReference type="SUPFAM" id="SSF46977">
    <property type="entry name" value="Succinate dehydrogenase/fumarate reductase flavoprotein C-terminal domain"/>
    <property type="match status" value="1"/>
</dbReference>
<evidence type="ECO:0000313" key="15">
    <source>
        <dbReference type="Proteomes" id="UP001560267"/>
    </source>
</evidence>
<keyword evidence="6" id="KW-0285">Flavoprotein</keyword>
<reference evidence="14 15" key="1">
    <citation type="submission" date="2024-07" db="EMBL/GenBank/DDBJ databases">
        <title>Draft Genome Sequence of Ferrimicrobium acidiphilum Strain YE2023, Isolated from a Pulp of Bioleach Reactor.</title>
        <authorList>
            <person name="Elkina Y.A."/>
            <person name="Bulaeva A.G."/>
            <person name="Beletsky A.V."/>
            <person name="Mardanov A.V."/>
        </authorList>
    </citation>
    <scope>NUCLEOTIDE SEQUENCE [LARGE SCALE GENOMIC DNA]</scope>
    <source>
        <strain evidence="14 15">YE2023</strain>
    </source>
</reference>
<comment type="cofactor">
    <cofactor evidence="1">
        <name>FAD</name>
        <dbReference type="ChEBI" id="CHEBI:57692"/>
    </cofactor>
</comment>
<keyword evidence="9" id="KW-0560">Oxidoreductase</keyword>
<dbReference type="EC" id="1.4.3.16" evidence="4"/>
<dbReference type="EMBL" id="JBFSHR010000026">
    <property type="protein sequence ID" value="MEX6429834.1"/>
    <property type="molecule type" value="Genomic_DNA"/>
</dbReference>
<dbReference type="InterPro" id="IPR027477">
    <property type="entry name" value="Succ_DH/fumarate_Rdtase_cat_sf"/>
</dbReference>
<accession>A0ABV3Y3Q3</accession>
<sequence>MNAVIPVSEETGFDVVIVGAGIGAHSVALSLPSTLRIAMISQDAVQTSSHWAKGGIAAESCLSEIDAHLEDTLAAGARLNDRDQVHRLVSGAPEAIRFLVELGVVFEPTLEREGGHQSARIWHADGDATGLAVMRVLGARRAASLNITSTTARLVQLVTDGDCVQGALVEQQGSLVLLKARSVVLATGGATGLWSDHTSPDGNIGTGMVAAYRVGATLGDLEFTQFHPTAIALTGSPLPLATEALRGAGAWIVDAEGKRFLFASDPAGELATRDKVSLAMHRHQGMSFLDVEPIGPAALAKRFPSFLEACRRYGHDPFANGPVPIRPAAHYSIGGIVAGPHGETNIQGLYAVGECANSGVHGANRLASNSLLEGLVFGRRAAAHIKDRPTLRQRLRYPSTLALSPRAPSRAAISAIVDVGLGVERDHPTLQRSQAALEALVSNEMNPYFASELQSARELVAMTIQAATLRRGTIGSHTRSDAITENPNYRIEFNQSQPPRRVERQS</sequence>
<comment type="similarity">
    <text evidence="3">Belongs to the FAD-dependent oxidoreductase 2 family. NadB subfamily.</text>
</comment>
<comment type="pathway">
    <text evidence="2">Cofactor biosynthesis; NAD(+) biosynthesis; iminoaspartate from L-aspartate (oxidase route): step 1/1.</text>
</comment>
<dbReference type="Gene3D" id="3.90.700.10">
    <property type="entry name" value="Succinate dehydrogenase/fumarate reductase flavoprotein, catalytic domain"/>
    <property type="match status" value="1"/>
</dbReference>
<dbReference type="InterPro" id="IPR005288">
    <property type="entry name" value="NadB"/>
</dbReference>
<evidence type="ECO:0000256" key="1">
    <source>
        <dbReference type="ARBA" id="ARBA00001974"/>
    </source>
</evidence>
<evidence type="ECO:0000256" key="5">
    <source>
        <dbReference type="ARBA" id="ARBA00021901"/>
    </source>
</evidence>
<keyword evidence="15" id="KW-1185">Reference proteome</keyword>
<evidence type="ECO:0000256" key="9">
    <source>
        <dbReference type="ARBA" id="ARBA00023002"/>
    </source>
</evidence>
<dbReference type="Gene3D" id="3.50.50.60">
    <property type="entry name" value="FAD/NAD(P)-binding domain"/>
    <property type="match status" value="1"/>
</dbReference>
<dbReference type="InterPro" id="IPR036188">
    <property type="entry name" value="FAD/NAD-bd_sf"/>
</dbReference>
<comment type="function">
    <text evidence="10">Catalyzes the oxidation of L-aspartate to iminoaspartate, the first step in the de novo biosynthesis of NAD(+).</text>
</comment>
<dbReference type="SUPFAM" id="SSF51905">
    <property type="entry name" value="FAD/NAD(P)-binding domain"/>
    <property type="match status" value="1"/>
</dbReference>
<dbReference type="InterPro" id="IPR003953">
    <property type="entry name" value="FAD-dep_OxRdtase_2_FAD-bd"/>
</dbReference>
<evidence type="ECO:0000256" key="10">
    <source>
        <dbReference type="ARBA" id="ARBA00029426"/>
    </source>
</evidence>
<evidence type="ECO:0000256" key="6">
    <source>
        <dbReference type="ARBA" id="ARBA00022630"/>
    </source>
</evidence>
<feature type="domain" description="FAD-dependent oxidoreductase 2 FAD-binding" evidence="13">
    <location>
        <begin position="14"/>
        <end position="371"/>
    </location>
</feature>
<evidence type="ECO:0000259" key="13">
    <source>
        <dbReference type="Pfam" id="PF00890"/>
    </source>
</evidence>
<dbReference type="SUPFAM" id="SSF56425">
    <property type="entry name" value="Succinate dehydrogenase/fumarate reductase flavoprotein, catalytic domain"/>
    <property type="match status" value="1"/>
</dbReference>
<evidence type="ECO:0000256" key="4">
    <source>
        <dbReference type="ARBA" id="ARBA00012173"/>
    </source>
</evidence>
<evidence type="ECO:0000256" key="8">
    <source>
        <dbReference type="ARBA" id="ARBA00022827"/>
    </source>
</evidence>
<evidence type="ECO:0000256" key="2">
    <source>
        <dbReference type="ARBA" id="ARBA00004950"/>
    </source>
</evidence>
<evidence type="ECO:0000256" key="11">
    <source>
        <dbReference type="ARBA" id="ARBA00030386"/>
    </source>
</evidence>
<dbReference type="Pfam" id="PF00890">
    <property type="entry name" value="FAD_binding_2"/>
    <property type="match status" value="1"/>
</dbReference>
<evidence type="ECO:0000256" key="12">
    <source>
        <dbReference type="ARBA" id="ARBA00048305"/>
    </source>
</evidence>